<dbReference type="AlphaFoldDB" id="A0A0S4V0M5"/>
<reference evidence="2" key="1">
    <citation type="submission" date="2015-10" db="EMBL/GenBank/DDBJ databases">
        <authorList>
            <person name="Gilbert D.G."/>
        </authorList>
    </citation>
    <scope>NUCLEOTIDE SEQUENCE</scope>
    <source>
        <strain evidence="2">Phyl III-seqv23</strain>
    </source>
</reference>
<dbReference type="EMBL" id="LN899824">
    <property type="protein sequence ID" value="CUV28148.1"/>
    <property type="molecule type" value="Genomic_DNA"/>
</dbReference>
<feature type="compositionally biased region" description="Basic and acidic residues" evidence="1">
    <location>
        <begin position="206"/>
        <end position="215"/>
    </location>
</feature>
<proteinExistence type="predicted"/>
<sequence length="246" mass="26967">MTIWKVRLKGDARDVEYLAKALEAGPRTVTRAPGSLAYFYASESFLQCCTSEEVAQLAEKELAVLSGILRLERSAQNSLTYDAIYRPNLNGGEDVFVRLRESVQVRAEVDSVAVVATDAFGNVIAQSALPPPRAARLLQLGTDDEAVAKVLRLLDDPDAASWVGLYRICEVIEADVGGQHTLERQGWRPADDVRRFKHSANSVEVGGDKSRHGKEPQTPPKKPMTLPEAQGYANDLLQAWLTHKGA</sequence>
<feature type="region of interest" description="Disordered" evidence="1">
    <location>
        <begin position="200"/>
        <end position="227"/>
    </location>
</feature>
<protein>
    <submittedName>
        <fullName evidence="2">Uncharacterized protein</fullName>
    </submittedName>
</protein>
<evidence type="ECO:0000313" key="2">
    <source>
        <dbReference type="EMBL" id="CUV28148.1"/>
    </source>
</evidence>
<gene>
    <name evidence="2" type="ORF">RUN1985_v1_170068</name>
</gene>
<organism evidence="2">
    <name type="scientific">Ralstonia solanacearum</name>
    <name type="common">Pseudomonas solanacearum</name>
    <dbReference type="NCBI Taxonomy" id="305"/>
    <lineage>
        <taxon>Bacteria</taxon>
        <taxon>Pseudomonadati</taxon>
        <taxon>Pseudomonadota</taxon>
        <taxon>Betaproteobacteria</taxon>
        <taxon>Burkholderiales</taxon>
        <taxon>Burkholderiaceae</taxon>
        <taxon>Ralstonia</taxon>
        <taxon>Ralstonia solanacearum species complex</taxon>
    </lineage>
</organism>
<name>A0A0S4V0M5_RALSL</name>
<accession>A0A0S4V0M5</accession>
<evidence type="ECO:0000256" key="1">
    <source>
        <dbReference type="SAM" id="MobiDB-lite"/>
    </source>
</evidence>